<dbReference type="Proteomes" id="UP001497482">
    <property type="component" value="Chromosome 21"/>
</dbReference>
<feature type="compositionally biased region" description="Basic and acidic residues" evidence="11">
    <location>
        <begin position="359"/>
        <end position="373"/>
    </location>
</feature>
<dbReference type="Gene3D" id="2.60.40.10">
    <property type="entry name" value="Immunoglobulins"/>
    <property type="match status" value="3"/>
</dbReference>
<comment type="subcellular location">
    <subcellularLocation>
        <location evidence="1">Cell membrane</location>
        <topology evidence="1">Single-pass type I membrane protein</topology>
    </subcellularLocation>
</comment>
<dbReference type="GO" id="GO:0007166">
    <property type="term" value="P:cell surface receptor signaling pathway"/>
    <property type="evidence" value="ECO:0007669"/>
    <property type="project" value="TreeGrafter"/>
</dbReference>
<protein>
    <recommendedName>
        <fullName evidence="13">Ig-like domain-containing protein</fullName>
    </recommendedName>
</protein>
<keyword evidence="6 12" id="KW-0472">Membrane</keyword>
<dbReference type="InterPro" id="IPR013783">
    <property type="entry name" value="Ig-like_fold"/>
</dbReference>
<keyword evidence="3 12" id="KW-0812">Transmembrane</keyword>
<keyword evidence="9" id="KW-0325">Glycoprotein</keyword>
<evidence type="ECO:0000256" key="3">
    <source>
        <dbReference type="ARBA" id="ARBA00022692"/>
    </source>
</evidence>
<evidence type="ECO:0000256" key="8">
    <source>
        <dbReference type="ARBA" id="ARBA00023170"/>
    </source>
</evidence>
<dbReference type="GO" id="GO:0006955">
    <property type="term" value="P:immune response"/>
    <property type="evidence" value="ECO:0007669"/>
    <property type="project" value="TreeGrafter"/>
</dbReference>
<dbReference type="InterPro" id="IPR051713">
    <property type="entry name" value="T-cell_Activation_Regulation"/>
</dbReference>
<dbReference type="GO" id="GO:0071222">
    <property type="term" value="P:cellular response to lipopolysaccharide"/>
    <property type="evidence" value="ECO:0007669"/>
    <property type="project" value="TreeGrafter"/>
</dbReference>
<keyword evidence="7" id="KW-1015">Disulfide bond</keyword>
<dbReference type="SMART" id="SM00409">
    <property type="entry name" value="IG"/>
    <property type="match status" value="2"/>
</dbReference>
<feature type="domain" description="Ig-like" evidence="13">
    <location>
        <begin position="12"/>
        <end position="114"/>
    </location>
</feature>
<keyword evidence="15" id="KW-1185">Reference proteome</keyword>
<evidence type="ECO:0000313" key="14">
    <source>
        <dbReference type="EMBL" id="CAL1596357.1"/>
    </source>
</evidence>
<reference evidence="14 15" key="1">
    <citation type="submission" date="2024-04" db="EMBL/GenBank/DDBJ databases">
        <authorList>
            <person name="Waldvogel A.-M."/>
            <person name="Schoenle A."/>
        </authorList>
    </citation>
    <scope>NUCLEOTIDE SEQUENCE [LARGE SCALE GENOMIC DNA]</scope>
</reference>
<evidence type="ECO:0000256" key="6">
    <source>
        <dbReference type="ARBA" id="ARBA00023136"/>
    </source>
</evidence>
<dbReference type="GO" id="GO:0031295">
    <property type="term" value="P:T cell costimulation"/>
    <property type="evidence" value="ECO:0007669"/>
    <property type="project" value="TreeGrafter"/>
</dbReference>
<dbReference type="PANTHER" id="PTHR25466:SF14">
    <property type="entry name" value="BUTYROPHILIN SUBFAMILY 2 MEMBER A2-LIKE-RELATED"/>
    <property type="match status" value="1"/>
</dbReference>
<feature type="compositionally biased region" description="Polar residues" evidence="11">
    <location>
        <begin position="377"/>
        <end position="391"/>
    </location>
</feature>
<dbReference type="InterPro" id="IPR036179">
    <property type="entry name" value="Ig-like_dom_sf"/>
</dbReference>
<evidence type="ECO:0000313" key="15">
    <source>
        <dbReference type="Proteomes" id="UP001497482"/>
    </source>
</evidence>
<feature type="domain" description="Ig-like" evidence="13">
    <location>
        <begin position="197"/>
        <end position="313"/>
    </location>
</feature>
<evidence type="ECO:0000256" key="11">
    <source>
        <dbReference type="SAM" id="MobiDB-lite"/>
    </source>
</evidence>
<evidence type="ECO:0000256" key="9">
    <source>
        <dbReference type="ARBA" id="ARBA00023180"/>
    </source>
</evidence>
<dbReference type="SUPFAM" id="SSF48726">
    <property type="entry name" value="Immunoglobulin"/>
    <property type="match status" value="3"/>
</dbReference>
<keyword evidence="2" id="KW-1003">Cell membrane</keyword>
<dbReference type="GO" id="GO:0042102">
    <property type="term" value="P:positive regulation of T cell proliferation"/>
    <property type="evidence" value="ECO:0007669"/>
    <property type="project" value="TreeGrafter"/>
</dbReference>
<dbReference type="InterPro" id="IPR007110">
    <property type="entry name" value="Ig-like_dom"/>
</dbReference>
<keyword evidence="10" id="KW-0393">Immunoglobulin domain</keyword>
<dbReference type="InterPro" id="IPR003599">
    <property type="entry name" value="Ig_sub"/>
</dbReference>
<evidence type="ECO:0000256" key="4">
    <source>
        <dbReference type="ARBA" id="ARBA00022729"/>
    </source>
</evidence>
<feature type="region of interest" description="Disordered" evidence="11">
    <location>
        <begin position="357"/>
        <end position="391"/>
    </location>
</feature>
<name>A0AAV2L253_KNICA</name>
<dbReference type="EMBL" id="OZ035843">
    <property type="protein sequence ID" value="CAL1596357.1"/>
    <property type="molecule type" value="Genomic_DNA"/>
</dbReference>
<sequence length="391" mass="42975">MLWVDVSSQNKPEELHVSCLVGRLCVLPCTLPSSALQCLQWFKQDSLILNLSSELQPQPAPSDPLSGRATLSRADLSRGNASLLVRDSAPRDRGRYRCRVKTAAGDQDQDVIVKVQAPIRSLSVELSRLSGYEEVKCSVRHVFPPPRVTWSTEPPTFQDLRPLTRKQLEDSGLYAVESRLRTMGQGERVYVCTATSPYGGESWSASYRHRDVRGVEGADLTLPCFSPSFLNARTLSWTFSHSNSSSHILTYRVDSGEATSAPEWSGHAELDGYRVQLGDGSLRLMDTSEKHTGRYSCVFSSDRNSHTERLEVTVTGTGKHSSPEQPSYWWLVGLLVGLLVLTLVVLLVYNKIRGGLSKPKSDAEEATELHPVKGADSTPSTGGSNEPSTLS</sequence>
<evidence type="ECO:0000259" key="13">
    <source>
        <dbReference type="PROSITE" id="PS50835"/>
    </source>
</evidence>
<evidence type="ECO:0000256" key="2">
    <source>
        <dbReference type="ARBA" id="ARBA00022475"/>
    </source>
</evidence>
<keyword evidence="4" id="KW-0732">Signal</keyword>
<evidence type="ECO:0000256" key="10">
    <source>
        <dbReference type="ARBA" id="ARBA00023319"/>
    </source>
</evidence>
<proteinExistence type="predicted"/>
<feature type="transmembrane region" description="Helical" evidence="12">
    <location>
        <begin position="328"/>
        <end position="349"/>
    </location>
</feature>
<evidence type="ECO:0000256" key="5">
    <source>
        <dbReference type="ARBA" id="ARBA00022989"/>
    </source>
</evidence>
<evidence type="ECO:0000256" key="7">
    <source>
        <dbReference type="ARBA" id="ARBA00023157"/>
    </source>
</evidence>
<dbReference type="InterPro" id="IPR013106">
    <property type="entry name" value="Ig_V-set"/>
</dbReference>
<accession>A0AAV2L253</accession>
<dbReference type="PANTHER" id="PTHR25466">
    <property type="entry name" value="T-LYMPHOCYTE ACTIVATION ANTIGEN"/>
    <property type="match status" value="1"/>
</dbReference>
<dbReference type="GO" id="GO:0042130">
    <property type="term" value="P:negative regulation of T cell proliferation"/>
    <property type="evidence" value="ECO:0007669"/>
    <property type="project" value="TreeGrafter"/>
</dbReference>
<organism evidence="14 15">
    <name type="scientific">Knipowitschia caucasica</name>
    <name type="common">Caucasian dwarf goby</name>
    <name type="synonym">Pomatoschistus caucasicus</name>
    <dbReference type="NCBI Taxonomy" id="637954"/>
    <lineage>
        <taxon>Eukaryota</taxon>
        <taxon>Metazoa</taxon>
        <taxon>Chordata</taxon>
        <taxon>Craniata</taxon>
        <taxon>Vertebrata</taxon>
        <taxon>Euteleostomi</taxon>
        <taxon>Actinopterygii</taxon>
        <taxon>Neopterygii</taxon>
        <taxon>Teleostei</taxon>
        <taxon>Neoteleostei</taxon>
        <taxon>Acanthomorphata</taxon>
        <taxon>Gobiaria</taxon>
        <taxon>Gobiiformes</taxon>
        <taxon>Gobioidei</taxon>
        <taxon>Gobiidae</taxon>
        <taxon>Gobiinae</taxon>
        <taxon>Knipowitschia</taxon>
    </lineage>
</organism>
<dbReference type="Pfam" id="PF07686">
    <property type="entry name" value="V-set"/>
    <property type="match status" value="2"/>
</dbReference>
<dbReference type="PROSITE" id="PS50835">
    <property type="entry name" value="IG_LIKE"/>
    <property type="match status" value="2"/>
</dbReference>
<gene>
    <name evidence="14" type="ORF">KC01_LOCUS25053</name>
</gene>
<evidence type="ECO:0000256" key="12">
    <source>
        <dbReference type="SAM" id="Phobius"/>
    </source>
</evidence>
<evidence type="ECO:0000256" key="1">
    <source>
        <dbReference type="ARBA" id="ARBA00004251"/>
    </source>
</evidence>
<keyword evidence="5 12" id="KW-1133">Transmembrane helix</keyword>
<dbReference type="AlphaFoldDB" id="A0AAV2L253"/>
<dbReference type="GO" id="GO:0009897">
    <property type="term" value="C:external side of plasma membrane"/>
    <property type="evidence" value="ECO:0007669"/>
    <property type="project" value="TreeGrafter"/>
</dbReference>
<keyword evidence="8" id="KW-0675">Receptor</keyword>